<keyword evidence="1" id="KW-0812">Transmembrane</keyword>
<gene>
    <name evidence="2" type="ORF">GCM10010191_03560</name>
</gene>
<feature type="transmembrane region" description="Helical" evidence="1">
    <location>
        <begin position="21"/>
        <end position="42"/>
    </location>
</feature>
<dbReference type="RefSeq" id="WP_344586497.1">
    <property type="nucleotide sequence ID" value="NZ_BAAARW010000001.1"/>
</dbReference>
<protein>
    <recommendedName>
        <fullName evidence="4">Integral membrane protein</fullName>
    </recommendedName>
</protein>
<proteinExistence type="predicted"/>
<keyword evidence="1" id="KW-0472">Membrane</keyword>
<sequence length="493" mass="53448">MASDYREPTYGNWRKPVSPGVGRLGLAGTLILMVGLIVITMIAMVSPVASLIGIAVLGLVMLPLVIQDQHGRTALQSLTARFNWWWGRSQGWHLYRSGPLSVIAYGSCRLPGLLAASRLVEGRDAYGRPFALIVIPATRHYTVVFDCNADGAALVDQRQVDTWVAHWGHWLASLGYEPGLVGASVTIETAPDLGHRLREEIHANTDPNAPELARAALEEIVWNYPVGSARVSTRIALTYEALPHPGGKRRDQETMVREIGMRIPGLISGLEMTGAGSARPMTADKLARAVRTAYDPNAQAGMEGGEGEEPRWEDAGPVAAQELWDHYVHDSGHSITWGMSEAPRGEVLSSVMSGLVSPHHDIARKRVTFLYRPHDPASAARIVERDRKDTRFRLDGNASAARNEIDVIKSDQSAIEEARGAGVTRFTILVTATVHSAEELPVAAAAVDTLAAPARLRLRRMYGSQATAFAAALPLGIVLPDHLQVPALVRESL</sequence>
<evidence type="ECO:0000313" key="3">
    <source>
        <dbReference type="Proteomes" id="UP001501231"/>
    </source>
</evidence>
<evidence type="ECO:0000256" key="1">
    <source>
        <dbReference type="SAM" id="Phobius"/>
    </source>
</evidence>
<keyword evidence="1" id="KW-1133">Transmembrane helix</keyword>
<evidence type="ECO:0000313" key="2">
    <source>
        <dbReference type="EMBL" id="GAA2399728.1"/>
    </source>
</evidence>
<dbReference type="Proteomes" id="UP001501231">
    <property type="component" value="Unassembled WGS sequence"/>
</dbReference>
<reference evidence="2 3" key="1">
    <citation type="journal article" date="2019" name="Int. J. Syst. Evol. Microbiol.">
        <title>The Global Catalogue of Microorganisms (GCM) 10K type strain sequencing project: providing services to taxonomists for standard genome sequencing and annotation.</title>
        <authorList>
            <consortium name="The Broad Institute Genomics Platform"/>
            <consortium name="The Broad Institute Genome Sequencing Center for Infectious Disease"/>
            <person name="Wu L."/>
            <person name="Ma J."/>
        </authorList>
    </citation>
    <scope>NUCLEOTIDE SEQUENCE [LARGE SCALE GENOMIC DNA]</scope>
    <source>
        <strain evidence="2 3">JCM 3325</strain>
    </source>
</reference>
<dbReference type="EMBL" id="BAAARW010000001">
    <property type="protein sequence ID" value="GAA2399728.1"/>
    <property type="molecule type" value="Genomic_DNA"/>
</dbReference>
<dbReference type="InterPro" id="IPR049978">
    <property type="entry name" value="SCO6880-like"/>
</dbReference>
<accession>A0ABN3IBL1</accession>
<comment type="caution">
    <text evidence="2">The sequence shown here is derived from an EMBL/GenBank/DDBJ whole genome shotgun (WGS) entry which is preliminary data.</text>
</comment>
<feature type="transmembrane region" description="Helical" evidence="1">
    <location>
        <begin position="48"/>
        <end position="66"/>
    </location>
</feature>
<evidence type="ECO:0008006" key="4">
    <source>
        <dbReference type="Google" id="ProtNLM"/>
    </source>
</evidence>
<organism evidence="2 3">
    <name type="scientific">Actinomadura vinacea</name>
    <dbReference type="NCBI Taxonomy" id="115336"/>
    <lineage>
        <taxon>Bacteria</taxon>
        <taxon>Bacillati</taxon>
        <taxon>Actinomycetota</taxon>
        <taxon>Actinomycetes</taxon>
        <taxon>Streptosporangiales</taxon>
        <taxon>Thermomonosporaceae</taxon>
        <taxon>Actinomadura</taxon>
    </lineage>
</organism>
<dbReference type="NCBIfam" id="NF042935">
    <property type="entry name" value="SCO6880_fam"/>
    <property type="match status" value="1"/>
</dbReference>
<name>A0ABN3IBL1_9ACTN</name>
<keyword evidence="3" id="KW-1185">Reference proteome</keyword>